<evidence type="ECO:0000313" key="2">
    <source>
        <dbReference type="EMBL" id="PPV12134.1"/>
    </source>
</evidence>
<gene>
    <name evidence="2" type="ORF">AWN73_19860</name>
</gene>
<proteinExistence type="predicted"/>
<protein>
    <recommendedName>
        <fullName evidence="1">DUF1659 domain-containing protein</fullName>
    </recommendedName>
</protein>
<feature type="domain" description="DUF1659" evidence="1">
    <location>
        <begin position="2"/>
        <end position="73"/>
    </location>
</feature>
<name>A0A0A6PTJ0_CLOBU</name>
<evidence type="ECO:0000259" key="1">
    <source>
        <dbReference type="Pfam" id="PF07872"/>
    </source>
</evidence>
<dbReference type="InterPro" id="IPR012454">
    <property type="entry name" value="DUF1659"/>
</dbReference>
<comment type="caution">
    <text evidence="2">The sequence shown here is derived from an EMBL/GenBank/DDBJ whole genome shotgun (WGS) entry which is preliminary data.</text>
</comment>
<dbReference type="AlphaFoldDB" id="A0A0A6PTJ0"/>
<reference evidence="2 3" key="1">
    <citation type="submission" date="2016-01" db="EMBL/GenBank/DDBJ databases">
        <title>Characterization of the Clostridium difficile lineages that are prevalent in Hong Kong and China.</title>
        <authorList>
            <person name="Kwok J.S.-L."/>
            <person name="Lam W.-Y."/>
            <person name="Ip M."/>
            <person name="Chan T.-F."/>
            <person name="Hawkey P.M."/>
            <person name="Tsui S.K.-W."/>
        </authorList>
    </citation>
    <scope>NUCLEOTIDE SEQUENCE [LARGE SCALE GENOMIC DNA]</scope>
    <source>
        <strain evidence="2 3">300064</strain>
    </source>
</reference>
<dbReference type="RefSeq" id="WP_043663130.1">
    <property type="nucleotide sequence ID" value="NZ_JSEG01000006.1"/>
</dbReference>
<dbReference type="Proteomes" id="UP000238081">
    <property type="component" value="Unassembled WGS sequence"/>
</dbReference>
<dbReference type="Pfam" id="PF07872">
    <property type="entry name" value="DUF1659"/>
    <property type="match status" value="1"/>
</dbReference>
<sequence length="74" mass="7836">MAVTKIPESKSMSIEVRKGTDALGNATYSKKNFSGIKTDADPANVLAVDNAICEVVAAESRDCFLNTVESLVEA</sequence>
<dbReference type="EMBL" id="LRDH01000161">
    <property type="protein sequence ID" value="PPV12134.1"/>
    <property type="molecule type" value="Genomic_DNA"/>
</dbReference>
<organism evidence="2 3">
    <name type="scientific">Clostridium butyricum</name>
    <dbReference type="NCBI Taxonomy" id="1492"/>
    <lineage>
        <taxon>Bacteria</taxon>
        <taxon>Bacillati</taxon>
        <taxon>Bacillota</taxon>
        <taxon>Clostridia</taxon>
        <taxon>Eubacteriales</taxon>
        <taxon>Clostridiaceae</taxon>
        <taxon>Clostridium</taxon>
    </lineage>
</organism>
<evidence type="ECO:0000313" key="3">
    <source>
        <dbReference type="Proteomes" id="UP000238081"/>
    </source>
</evidence>
<accession>A0A0A6PTJ0</accession>